<dbReference type="HOGENOM" id="CLU_1593570_0_0_11"/>
<evidence type="ECO:0000313" key="3">
    <source>
        <dbReference type="Proteomes" id="UP000006854"/>
    </source>
</evidence>
<name>F2RIX9_STRVP</name>
<evidence type="ECO:0000256" key="1">
    <source>
        <dbReference type="SAM" id="MobiDB-lite"/>
    </source>
</evidence>
<proteinExistence type="predicted"/>
<accession>F2RIX9</accession>
<evidence type="ECO:0000313" key="2">
    <source>
        <dbReference type="EMBL" id="CCA60105.1"/>
    </source>
</evidence>
<protein>
    <submittedName>
        <fullName evidence="2">Uncharacterized protein</fullName>
    </submittedName>
</protein>
<dbReference type="STRING" id="953739.SVEN_6819"/>
<organism evidence="2 3">
    <name type="scientific">Streptomyces venezuelae (strain ATCC 10712 / CBS 650.69 / DSM 40230 / JCM 4526 / NBRC 13096 / PD 04745)</name>
    <dbReference type="NCBI Taxonomy" id="953739"/>
    <lineage>
        <taxon>Bacteria</taxon>
        <taxon>Bacillati</taxon>
        <taxon>Actinomycetota</taxon>
        <taxon>Actinomycetes</taxon>
        <taxon>Kitasatosporales</taxon>
        <taxon>Streptomycetaceae</taxon>
        <taxon>Streptomyces</taxon>
    </lineage>
</organism>
<dbReference type="eggNOG" id="ENOG502ZVND">
    <property type="taxonomic scope" value="Bacteria"/>
</dbReference>
<reference evidence="2 3" key="1">
    <citation type="journal article" date="2011" name="BMC Genomics">
        <title>Genome-wide analysis of the role of GlnR in Streptomyces venezuelae provides new insights into global nitrogen regulation in actinomycetes.</title>
        <authorList>
            <person name="Pullan S.T."/>
            <person name="Bibb M.J."/>
            <person name="Merrick M."/>
        </authorList>
    </citation>
    <scope>NUCLEOTIDE SEQUENCE [LARGE SCALE GENOMIC DNA]</scope>
    <source>
        <strain evidence="2">ATCC 10712</strain>
    </source>
</reference>
<dbReference type="Proteomes" id="UP000006854">
    <property type="component" value="Chromosome"/>
</dbReference>
<keyword evidence="3" id="KW-1185">Reference proteome</keyword>
<dbReference type="AlphaFoldDB" id="F2RIX9"/>
<feature type="region of interest" description="Disordered" evidence="1">
    <location>
        <begin position="1"/>
        <end position="22"/>
    </location>
</feature>
<dbReference type="EMBL" id="FR845719">
    <property type="protein sequence ID" value="CCA60105.1"/>
    <property type="molecule type" value="Genomic_DNA"/>
</dbReference>
<sequence>MSKAGPAGALHGGSSPRAPHIRVPHVREKVGALRPESTNGAGGTSGGGLAVPMAWLCAEYLADEVLRAAALVAPGSLEYRAGLQALALTVHLAEEPDGPSGGWAAGRIDEWLRHTAYDRPWPPWVEDRLAARRAAGGDGPDLALAETAWRRLRDTWVRAADLDGRSAGEAGVPVDEDEQIWLPAWKLGLPLAHLSLHLR</sequence>
<gene>
    <name evidence="2" type="ordered locus">SVEN_6819</name>
</gene>
<dbReference type="KEGG" id="sve:SVEN_6819"/>
<dbReference type="PATRIC" id="fig|953739.5.peg.2040"/>